<evidence type="ECO:0000313" key="1">
    <source>
        <dbReference type="EMBL" id="RRJ26754.1"/>
    </source>
</evidence>
<accession>A0A3P3R044</accession>
<evidence type="ECO:0000313" key="2">
    <source>
        <dbReference type="Proteomes" id="UP000272490"/>
    </source>
</evidence>
<organism evidence="1 2">
    <name type="scientific">Lachnoanaerobaculum gingivalis</name>
    <dbReference type="NCBI Taxonomy" id="2490855"/>
    <lineage>
        <taxon>Bacteria</taxon>
        <taxon>Bacillati</taxon>
        <taxon>Bacillota</taxon>
        <taxon>Clostridia</taxon>
        <taxon>Lachnospirales</taxon>
        <taxon>Lachnospiraceae</taxon>
        <taxon>Lachnoanaerobaculum</taxon>
    </lineage>
</organism>
<dbReference type="EMBL" id="RRCO01000001">
    <property type="protein sequence ID" value="RRJ26754.1"/>
    <property type="molecule type" value="Genomic_DNA"/>
</dbReference>
<dbReference type="AlphaFoldDB" id="A0A3P3R044"/>
<gene>
    <name evidence="1" type="ORF">EHV10_01635</name>
</gene>
<dbReference type="RefSeq" id="WP_128673126.1">
    <property type="nucleotide sequence ID" value="NZ_RRCO01000001.1"/>
</dbReference>
<name>A0A3P3R044_9FIRM</name>
<dbReference type="Proteomes" id="UP000272490">
    <property type="component" value="Unassembled WGS sequence"/>
</dbReference>
<keyword evidence="2" id="KW-1185">Reference proteome</keyword>
<comment type="caution">
    <text evidence="1">The sequence shown here is derived from an EMBL/GenBank/DDBJ whole genome shotgun (WGS) entry which is preliminary data.</text>
</comment>
<reference evidence="1 2" key="1">
    <citation type="submission" date="2018-11" db="EMBL/GenBank/DDBJ databases">
        <title>Genome sequencing of Lachnoanaerobaculum sp. KCOM 2030 (= ChDC B114).</title>
        <authorList>
            <person name="Kook J.-K."/>
            <person name="Park S.-N."/>
            <person name="Lim Y.K."/>
        </authorList>
    </citation>
    <scope>NUCLEOTIDE SEQUENCE [LARGE SCALE GENOMIC DNA]</scope>
    <source>
        <strain evidence="1 2">KCOM 2030</strain>
    </source>
</reference>
<proteinExistence type="predicted"/>
<evidence type="ECO:0008006" key="3">
    <source>
        <dbReference type="Google" id="ProtNLM"/>
    </source>
</evidence>
<protein>
    <recommendedName>
        <fullName evidence="3">Tetratricopeptide repeat protein</fullName>
    </recommendedName>
</protein>
<dbReference type="OrthoDB" id="1551390at2"/>
<sequence length="142" mass="16886">MLLDEERYASVIEYGKDAVIKINEGNLKEGFEIADKGWDAFPESGANWNQGYGYAKNFFKKALENNDLVNAKIWLERMTENNDNLHLFDEELEHMKAKYAYENGELDKAFEIWRKLVKIKAVSYRYFDNDDPKYKEFYKSRK</sequence>